<proteinExistence type="predicted"/>
<dbReference type="InterPro" id="IPR013425">
    <property type="entry name" value="Autotrns_rpt"/>
</dbReference>
<sequence>MSIPTSSLRTTLLHAALFTATVASGAEVMFNTTALTTSEVTTAANWVGGIAPTTADIAAWKTDVDTVTAGNQESRGGTLTIASPVSWLGLRHEDSVGTMTLTGSDITLGASGITEVRWENLNIANNIVLGASQTWTATTTVTTTGVISGAAGLTKSGSGTLVLGNADTYTGPTAVAQGTIIATSLNKVVGGTASSSLGAPTTVADGTIALGGAGNQGILTYRGLGETTDRVINLSGTTGGATITADMGGLLKFTSPVTVTGAGAKGVTLNGGGLGELTGIPSSGGLTNLTKSGVGKWTLTGASTQTLGAVNMTGGTLAYTATASKTDGPINRASAATGVLEIASGASIVTSTGNTNGILGGWATVSNSTFAVANAASPIMGLATFTADTWAPGTNTNVTVAGANPASAAVTHSLRFNDPGSKTLTLAGTNAITSNGILITAAVGANPTTITGGTIATSNILNSGGATGSINGSIVVHQHDTAGEVTIASIIANAVTPFARTGSTTSGTAIVTGLSSTADLVAGMTVTGTGIAANSTISSINSATQITLSANTTATGTPSLTFGTTANPLVKAGAGTLVLSGANTYTGATNVNEGTLKVDAYGTAKIYNVSPLGTLQLGYNTGNSVYNNGVNLNSASAAATTGLYLKGGFSYCLQSGLNIIGAPATIRTVPSTGTVVLAGWDSNGTHLSVPTAASGSVLDQDISFAPGSYGYVMNIAAGSATATGDVTLQGPLTGATNANSTHFRKVGTGSLRLTGTSSNGAPLDIRDGTVFLSGGADRLGTGSAVFLGNGTTSGKLVLEGIDQTLANLYTVGTGTTNTVVGGSSTLSHLTINYTGAGQTLSAVIGGTGTNQNNLALGKGGTGTYTLTATNTYTGGTTITDGILSLGSAGAIGTTGTISLAGGTLQFSAANTTDYSSRIRIEDGFPSTIDTNGQNVTLASTLQTGVAGDGGLTKAGAGTLTLGGSNNYSGTTAVNAGILKLDYAASNTSKINNNALLKLGGGSVELSGGSHVELINSTELSAAGNVTITRSSGSSIINLGYLYRSSTGSLDLSAASIARTSLTNDGTGKLPAWITVAGQPAAVDGSGNIVAFSGFADVTRLGGKLPNNVNSNVRIVNGGTTGNITPLVPGLFNISTLLQNANAGPAIIDLAPSDTMRLGMEGAVLVPATSGALTIQGGALTAGSFDEVPGEIAVDADGTAAIASDILDNGAAPVTLSKSGSGALALSGSSIYTGGTVLTEGTLQVNSNFALGLGPITIAGGALDNTSGAPIDVTDNLPQTWDADFSFTGTNNLSFTAGTATLSADRAVTVAAGQIGFGTVAGGYNLAKNGPGALYIGTSTISGTTTVNAGVLEVQGRTGDAPYVITPTGTLKIGYTTGGGYANTNLKINGAGVAATTGLYLEGGTTYNGSGTIQLLTAPTTIRQFGTGNAGIGQFDINGTALSVPAVASGSVIDSQVEFVSRGYGMSVDIAVGTATTTGDLVMNGPLNINQATFGLYKRGAGSIALNAPATTVNAGVKILAGSVITGVDNALGENAILPISSGAKLVLNGHNQSAADLSGAGAVTNGNATPVELIIKQVTDQTFSGLLGGGGINDANFGLHKTGVAKLTLAGANNYIGNTTVDGGTLSVTTAFFADGADISIIGASTLDLATGTTDVVDQLIVDGVVQSPGIYGALGSGAQFERSFITGTGKLSVTTGASGDYNSWETTNGIAGAGSGTDSDADGISNGIEFVIGGDPSGPASSSAALLPTVTSDATYLNFVFRRSDASASYNPYVEYSSTMTGWTHAMPGVGGVIITEENDAFGAGTDRVTVKIPRSLAVSNRIFAHLRVDIP</sequence>
<evidence type="ECO:0000256" key="1">
    <source>
        <dbReference type="ARBA" id="ARBA00022729"/>
    </source>
</evidence>
<evidence type="ECO:0000313" key="4">
    <source>
        <dbReference type="Proteomes" id="UP001371305"/>
    </source>
</evidence>
<keyword evidence="1 2" id="KW-0732">Signal</keyword>
<accession>A0ABU9AUC3</accession>
<dbReference type="Proteomes" id="UP001371305">
    <property type="component" value="Unassembled WGS sequence"/>
</dbReference>
<gene>
    <name evidence="3" type="ORF">WKV53_12645</name>
</gene>
<keyword evidence="4" id="KW-1185">Reference proteome</keyword>
<evidence type="ECO:0000256" key="2">
    <source>
        <dbReference type="SAM" id="SignalP"/>
    </source>
</evidence>
<dbReference type="RefSeq" id="WP_341404960.1">
    <property type="nucleotide sequence ID" value="NZ_JBBUKT010000004.1"/>
</dbReference>
<dbReference type="EMBL" id="JBBUKT010000004">
    <property type="protein sequence ID" value="MEK7951356.1"/>
    <property type="molecule type" value="Genomic_DNA"/>
</dbReference>
<protein>
    <submittedName>
        <fullName evidence="3">Autotransporter-associated beta strand repeat-containing protein</fullName>
    </submittedName>
</protein>
<dbReference type="NCBIfam" id="TIGR02601">
    <property type="entry name" value="autotrns_rpt"/>
    <property type="match status" value="7"/>
</dbReference>
<comment type="caution">
    <text evidence="3">The sequence shown here is derived from an EMBL/GenBank/DDBJ whole genome shotgun (WGS) entry which is preliminary data.</text>
</comment>
<dbReference type="Pfam" id="PF12951">
    <property type="entry name" value="PATR"/>
    <property type="match status" value="9"/>
</dbReference>
<feature type="chain" id="PRO_5047103253" evidence="2">
    <location>
        <begin position="26"/>
        <end position="1833"/>
    </location>
</feature>
<feature type="signal peptide" evidence="2">
    <location>
        <begin position="1"/>
        <end position="25"/>
    </location>
</feature>
<dbReference type="SUPFAM" id="SSF51126">
    <property type="entry name" value="Pectin lyase-like"/>
    <property type="match status" value="3"/>
</dbReference>
<organism evidence="3 4">
    <name type="scientific">Luteolibacter soli</name>
    <dbReference type="NCBI Taxonomy" id="3135280"/>
    <lineage>
        <taxon>Bacteria</taxon>
        <taxon>Pseudomonadati</taxon>
        <taxon>Verrucomicrobiota</taxon>
        <taxon>Verrucomicrobiia</taxon>
        <taxon>Verrucomicrobiales</taxon>
        <taxon>Verrucomicrobiaceae</taxon>
        <taxon>Luteolibacter</taxon>
    </lineage>
</organism>
<dbReference type="InterPro" id="IPR011050">
    <property type="entry name" value="Pectin_lyase_fold/virulence"/>
</dbReference>
<name>A0ABU9AUC3_9BACT</name>
<evidence type="ECO:0000313" key="3">
    <source>
        <dbReference type="EMBL" id="MEK7951356.1"/>
    </source>
</evidence>
<reference evidence="3 4" key="1">
    <citation type="submission" date="2024-04" db="EMBL/GenBank/DDBJ databases">
        <title>Luteolibacter sp. isolated from soil.</title>
        <authorList>
            <person name="An J."/>
        </authorList>
    </citation>
    <scope>NUCLEOTIDE SEQUENCE [LARGE SCALE GENOMIC DNA]</scope>
    <source>
        <strain evidence="3 4">Y139</strain>
    </source>
</reference>